<dbReference type="Pfam" id="PF12260">
    <property type="entry name" value="PIP49_C"/>
    <property type="match status" value="1"/>
</dbReference>
<dbReference type="PANTHER" id="PTHR32073:SF7">
    <property type="entry name" value="GH11358P"/>
    <property type="match status" value="1"/>
</dbReference>
<proteinExistence type="inferred from homology"/>
<feature type="transmembrane region" description="Helical" evidence="5">
    <location>
        <begin position="7"/>
        <end position="23"/>
    </location>
</feature>
<evidence type="ECO:0000256" key="4">
    <source>
        <dbReference type="ARBA" id="ARBA00022729"/>
    </source>
</evidence>
<evidence type="ECO:0000256" key="5">
    <source>
        <dbReference type="SAM" id="Phobius"/>
    </source>
</evidence>
<keyword evidence="5" id="KW-0812">Transmembrane</keyword>
<comment type="subcellular location">
    <subcellularLocation>
        <location evidence="1">Secreted</location>
    </subcellularLocation>
</comment>
<dbReference type="OrthoDB" id="10035316at2759"/>
<evidence type="ECO:0000256" key="3">
    <source>
        <dbReference type="ARBA" id="ARBA00022525"/>
    </source>
</evidence>
<feature type="domain" description="FAM69 protein-kinase" evidence="6">
    <location>
        <begin position="168"/>
        <end position="356"/>
    </location>
</feature>
<dbReference type="InterPro" id="IPR020519">
    <property type="entry name" value="DIPK2A/B"/>
</dbReference>
<dbReference type="Proteomes" id="UP001152798">
    <property type="component" value="Chromosome 1"/>
</dbReference>
<organism evidence="7 8">
    <name type="scientific">Nezara viridula</name>
    <name type="common">Southern green stink bug</name>
    <name type="synonym">Cimex viridulus</name>
    <dbReference type="NCBI Taxonomy" id="85310"/>
    <lineage>
        <taxon>Eukaryota</taxon>
        <taxon>Metazoa</taxon>
        <taxon>Ecdysozoa</taxon>
        <taxon>Arthropoda</taxon>
        <taxon>Hexapoda</taxon>
        <taxon>Insecta</taxon>
        <taxon>Pterygota</taxon>
        <taxon>Neoptera</taxon>
        <taxon>Paraneoptera</taxon>
        <taxon>Hemiptera</taxon>
        <taxon>Heteroptera</taxon>
        <taxon>Panheteroptera</taxon>
        <taxon>Pentatomomorpha</taxon>
        <taxon>Pentatomoidea</taxon>
        <taxon>Pentatomidae</taxon>
        <taxon>Pentatominae</taxon>
        <taxon>Nezara</taxon>
    </lineage>
</organism>
<reference evidence="7" key="1">
    <citation type="submission" date="2022-01" db="EMBL/GenBank/DDBJ databases">
        <authorList>
            <person name="King R."/>
        </authorList>
    </citation>
    <scope>NUCLEOTIDE SEQUENCE</scope>
</reference>
<protein>
    <recommendedName>
        <fullName evidence="6">FAM69 protein-kinase domain-containing protein</fullName>
    </recommendedName>
</protein>
<evidence type="ECO:0000313" key="8">
    <source>
        <dbReference type="Proteomes" id="UP001152798"/>
    </source>
</evidence>
<dbReference type="SUPFAM" id="SSF56112">
    <property type="entry name" value="Protein kinase-like (PK-like)"/>
    <property type="match status" value="1"/>
</dbReference>
<evidence type="ECO:0000256" key="2">
    <source>
        <dbReference type="ARBA" id="ARBA00006338"/>
    </source>
</evidence>
<dbReference type="PANTHER" id="PTHR32073">
    <property type="entry name" value="GH11358P"/>
    <property type="match status" value="1"/>
</dbReference>
<evidence type="ECO:0000313" key="7">
    <source>
        <dbReference type="EMBL" id="CAH1390783.1"/>
    </source>
</evidence>
<keyword evidence="3" id="KW-0964">Secreted</keyword>
<evidence type="ECO:0000259" key="6">
    <source>
        <dbReference type="Pfam" id="PF12260"/>
    </source>
</evidence>
<dbReference type="GO" id="GO:0005576">
    <property type="term" value="C:extracellular region"/>
    <property type="evidence" value="ECO:0007669"/>
    <property type="project" value="UniProtKB-SubCell"/>
</dbReference>
<dbReference type="AlphaFoldDB" id="A0A9P0E608"/>
<dbReference type="EMBL" id="OV725077">
    <property type="protein sequence ID" value="CAH1390783.1"/>
    <property type="molecule type" value="Genomic_DNA"/>
</dbReference>
<sequence>MEFALKVIPFLFILISVMCYYLFNKEVVLIDYCEHNSKNLIFNEELCNDILQGNITIDKNYFQMFINLFSTKPLFRGKFNNSSVVLKTTVSVDHVKKLENDFLRIFTNVSKDDNSLLFVQMQVHSLINIPYGSPEFSKLRLCPVNSNVERFFNKISGFSHEVHDYLQLWTILSSNPEPLIMKMLDPKVWPVPQYFGSCGQLIVVEDCGLTLTNYYDSDWDIRANLSYQLLENAVKFTFQDPDFAYYMTDISPDNIAVTREGVVKYIDLEHFILIDKNSKGPDDWLVNHTSRHYDCSNCLTFEPDEICSHQVSDHNIYAVCKEILSDSELLPGGFLHSVPVPQLHLINHFIEECIQPREFSRFETAERIMYLLQKYI</sequence>
<name>A0A9P0E608_NEZVI</name>
<keyword evidence="5" id="KW-0472">Membrane</keyword>
<comment type="similarity">
    <text evidence="2">Belongs to the DIPK family.</text>
</comment>
<keyword evidence="4" id="KW-0732">Signal</keyword>
<dbReference type="InterPro" id="IPR022049">
    <property type="entry name" value="FAM69_kinase_dom"/>
</dbReference>
<keyword evidence="5" id="KW-1133">Transmembrane helix</keyword>
<gene>
    <name evidence="7" type="ORF">NEZAVI_LOCUS1921</name>
</gene>
<dbReference type="InterPro" id="IPR011009">
    <property type="entry name" value="Kinase-like_dom_sf"/>
</dbReference>
<keyword evidence="8" id="KW-1185">Reference proteome</keyword>
<evidence type="ECO:0000256" key="1">
    <source>
        <dbReference type="ARBA" id="ARBA00004613"/>
    </source>
</evidence>
<accession>A0A9P0E608</accession>